<dbReference type="EMBL" id="JBBPBM010000669">
    <property type="protein sequence ID" value="KAK8492939.1"/>
    <property type="molecule type" value="Genomic_DNA"/>
</dbReference>
<keyword evidence="3" id="KW-1185">Reference proteome</keyword>
<protein>
    <submittedName>
        <fullName evidence="2">Uncharacterized protein</fullName>
    </submittedName>
</protein>
<proteinExistence type="predicted"/>
<gene>
    <name evidence="2" type="ORF">V6N12_013140</name>
</gene>
<reference evidence="2 3" key="1">
    <citation type="journal article" date="2024" name="G3 (Bethesda)">
        <title>Genome assembly of Hibiscus sabdariffa L. provides insights into metabolisms of medicinal natural products.</title>
        <authorList>
            <person name="Kim T."/>
        </authorList>
    </citation>
    <scope>NUCLEOTIDE SEQUENCE [LARGE SCALE GENOMIC DNA]</scope>
    <source>
        <strain evidence="2">TK-2024</strain>
        <tissue evidence="2">Old leaves</tissue>
    </source>
</reference>
<feature type="region of interest" description="Disordered" evidence="1">
    <location>
        <begin position="1"/>
        <end position="28"/>
    </location>
</feature>
<dbReference type="Proteomes" id="UP001472677">
    <property type="component" value="Unassembled WGS sequence"/>
</dbReference>
<organism evidence="2 3">
    <name type="scientific">Hibiscus sabdariffa</name>
    <name type="common">roselle</name>
    <dbReference type="NCBI Taxonomy" id="183260"/>
    <lineage>
        <taxon>Eukaryota</taxon>
        <taxon>Viridiplantae</taxon>
        <taxon>Streptophyta</taxon>
        <taxon>Embryophyta</taxon>
        <taxon>Tracheophyta</taxon>
        <taxon>Spermatophyta</taxon>
        <taxon>Magnoliopsida</taxon>
        <taxon>eudicotyledons</taxon>
        <taxon>Gunneridae</taxon>
        <taxon>Pentapetalae</taxon>
        <taxon>rosids</taxon>
        <taxon>malvids</taxon>
        <taxon>Malvales</taxon>
        <taxon>Malvaceae</taxon>
        <taxon>Malvoideae</taxon>
        <taxon>Hibiscus</taxon>
    </lineage>
</organism>
<accession>A0ABR2AI09</accession>
<evidence type="ECO:0000313" key="3">
    <source>
        <dbReference type="Proteomes" id="UP001472677"/>
    </source>
</evidence>
<feature type="compositionally biased region" description="Basic and acidic residues" evidence="1">
    <location>
        <begin position="13"/>
        <end position="26"/>
    </location>
</feature>
<sequence length="99" mass="11126">MEARKRRQIPCCKRSDTAEEEARGDDVIGNSNSLEESIALGQFDDVEAVNALDVGNHVGFHFKGDRVEVIRGLARIEEASPRSKAEKYKAVKRLVREKK</sequence>
<name>A0ABR2AI09_9ROSI</name>
<comment type="caution">
    <text evidence="2">The sequence shown here is derived from an EMBL/GenBank/DDBJ whole genome shotgun (WGS) entry which is preliminary data.</text>
</comment>
<evidence type="ECO:0000313" key="2">
    <source>
        <dbReference type="EMBL" id="KAK8492939.1"/>
    </source>
</evidence>
<evidence type="ECO:0000256" key="1">
    <source>
        <dbReference type="SAM" id="MobiDB-lite"/>
    </source>
</evidence>